<dbReference type="Proteomes" id="UP001176941">
    <property type="component" value="Chromosome 20"/>
</dbReference>
<keyword evidence="3" id="KW-1185">Reference proteome</keyword>
<sequence>MGSGSGKPYRFLYTSPTELPAGQEGAEASGPPDSLPRTSRPPTPRLSLASKLAYSLPINSQEHSSTSSQNPDKDEPRQPALSVAPQSSRLLHSLGKQH</sequence>
<evidence type="ECO:0000313" key="3">
    <source>
        <dbReference type="Proteomes" id="UP001176941"/>
    </source>
</evidence>
<organism evidence="2 3">
    <name type="scientific">Rangifer tarandus platyrhynchus</name>
    <name type="common">Svalbard reindeer</name>
    <dbReference type="NCBI Taxonomy" id="3082113"/>
    <lineage>
        <taxon>Eukaryota</taxon>
        <taxon>Metazoa</taxon>
        <taxon>Chordata</taxon>
        <taxon>Craniata</taxon>
        <taxon>Vertebrata</taxon>
        <taxon>Euteleostomi</taxon>
        <taxon>Mammalia</taxon>
        <taxon>Eutheria</taxon>
        <taxon>Laurasiatheria</taxon>
        <taxon>Artiodactyla</taxon>
        <taxon>Ruminantia</taxon>
        <taxon>Pecora</taxon>
        <taxon>Cervidae</taxon>
        <taxon>Odocoileinae</taxon>
        <taxon>Rangifer</taxon>
    </lineage>
</organism>
<feature type="region of interest" description="Disordered" evidence="1">
    <location>
        <begin position="1"/>
        <end position="98"/>
    </location>
</feature>
<evidence type="ECO:0000313" key="2">
    <source>
        <dbReference type="EMBL" id="CAI9162428.1"/>
    </source>
</evidence>
<feature type="compositionally biased region" description="Polar residues" evidence="1">
    <location>
        <begin position="57"/>
        <end position="70"/>
    </location>
</feature>
<dbReference type="EMBL" id="OX459956">
    <property type="protein sequence ID" value="CAI9162428.1"/>
    <property type="molecule type" value="Genomic_DNA"/>
</dbReference>
<name>A0ABN8YLH3_RANTA</name>
<protein>
    <submittedName>
        <fullName evidence="2">Uncharacterized protein</fullName>
    </submittedName>
</protein>
<proteinExistence type="predicted"/>
<reference evidence="2" key="1">
    <citation type="submission" date="2023-04" db="EMBL/GenBank/DDBJ databases">
        <authorList>
            <consortium name="ELIXIR-Norway"/>
        </authorList>
    </citation>
    <scope>NUCLEOTIDE SEQUENCE [LARGE SCALE GENOMIC DNA]</scope>
</reference>
<evidence type="ECO:0000256" key="1">
    <source>
        <dbReference type="SAM" id="MobiDB-lite"/>
    </source>
</evidence>
<gene>
    <name evidence="2" type="ORF">MRATA1EN1_LOCUS11390</name>
</gene>
<accession>A0ABN8YLH3</accession>